<dbReference type="Pfam" id="PF00072">
    <property type="entry name" value="Response_reg"/>
    <property type="match status" value="1"/>
</dbReference>
<keyword evidence="9" id="KW-0547">Nucleotide-binding</keyword>
<dbReference type="SUPFAM" id="SSF55785">
    <property type="entry name" value="PYP-like sensor domain (PAS domain)"/>
    <property type="match status" value="3"/>
</dbReference>
<evidence type="ECO:0000256" key="4">
    <source>
        <dbReference type="PROSITE-ProRule" id="PRU00169"/>
    </source>
</evidence>
<dbReference type="Proteomes" id="UP001424441">
    <property type="component" value="Unassembled WGS sequence"/>
</dbReference>
<dbReference type="SUPFAM" id="SSF47384">
    <property type="entry name" value="Homodimeric domain of signal transducing histidine kinase"/>
    <property type="match status" value="1"/>
</dbReference>
<sequence>MSQQTKTELYSRPVVNEKPTAGSGLRLLVLGLVLIALTVFFFLFRDQLGDGFVLGLLGILAMSGVFYLFGSTIGLIKFNRGVKDGQLSHSFLDTMPEGTVVSDTKGHIVYANQAYAQMTGAANSEELRSLDAILTSESGGSDAIYRLSNAVRDGFSAQEEIRLTGPLVHSHNLHSTSLTPTWYRIKARPVAASELHKGPLVAWQIADISQERAEQERFFQDLQEAIDHLDHAPAGFFSADASGRIIYLNATLAEWLGVDLAGFVPGSLTLNDIVAGNGMALINSVKAEPGSSRNSVIDLDLAKRNGQSLAVRFYHRVQMQRDGLRGTSRTIVLNRAEGDDSSAALRSAEVRFTRFFNSAPMAIAAVDSKGHTLRTNARFLDIFSGVVEADSVERRFPVESVVHERDRETFSRALTAAFAGQASITPIDTVLPGNEERHVRFYISPVTDIGGENADEAAIVSAVETTEQKALEGQMAQSQKMQAVGQLAGGIAHDFNNVLTAIIMSSDLLLSNHRASDPSFPDIMNIKQNANRAASLVRQLLAFSRRQTLRPEVLDLTDVLADLRMLLARLVGKDIDLKIEHGRDLWPVRADLGQFEQVAVNLAVNARDAMPEGGLITLRTRNMPQAEVAALQYRELPEADYVVFEVQDSGSGIAPDVLEKIFEPFFTTKEVGKGTGLGLSMVYGIIKQTGGFIYCDSELGTGTVFKIFLPRHVVEHKAESEQAPAVKEKKQEKNADLSGSATVLLVEDEDAVRMGGVRALQSRGYTVHEAASGVEALEVLEELGGKVDIVVSDVVMPEMDGPTLLRELRIHYPDIKFIFVSGYAEDAFARNLPEDAKFGFLPKPFSLKQLATAVKEMLEKED</sequence>
<dbReference type="CDD" id="cd18160">
    <property type="entry name" value="REC_CpdR_CckA-like"/>
    <property type="match status" value="1"/>
</dbReference>
<proteinExistence type="predicted"/>
<dbReference type="InterPro" id="IPR036890">
    <property type="entry name" value="HATPase_C_sf"/>
</dbReference>
<dbReference type="RefSeq" id="WP_343807443.1">
    <property type="nucleotide sequence ID" value="NZ_BAAADE010000010.1"/>
</dbReference>
<dbReference type="CDD" id="cd16919">
    <property type="entry name" value="HATPase_CckA-like"/>
    <property type="match status" value="1"/>
</dbReference>
<evidence type="ECO:0000313" key="9">
    <source>
        <dbReference type="EMBL" id="GAA0612884.1"/>
    </source>
</evidence>
<comment type="catalytic activity">
    <reaction evidence="1">
        <text>ATP + protein L-histidine = ADP + protein N-phospho-L-histidine.</text>
        <dbReference type="EC" id="2.7.13.3"/>
    </reaction>
</comment>
<protein>
    <recommendedName>
        <fullName evidence="2">histidine kinase</fullName>
        <ecNumber evidence="2">2.7.13.3</ecNumber>
    </recommendedName>
</protein>
<keyword evidence="5" id="KW-0472">Membrane</keyword>
<evidence type="ECO:0000256" key="2">
    <source>
        <dbReference type="ARBA" id="ARBA00012438"/>
    </source>
</evidence>
<dbReference type="InterPro" id="IPR011006">
    <property type="entry name" value="CheY-like_superfamily"/>
</dbReference>
<dbReference type="Pfam" id="PF00512">
    <property type="entry name" value="HisKA"/>
    <property type="match status" value="1"/>
</dbReference>
<gene>
    <name evidence="9" type="ORF">GCM10008943_30340</name>
</gene>
<dbReference type="InterPro" id="IPR036097">
    <property type="entry name" value="HisK_dim/P_sf"/>
</dbReference>
<accession>A0ABP3RLP3</accession>
<feature type="domain" description="Histidine kinase" evidence="6">
    <location>
        <begin position="490"/>
        <end position="713"/>
    </location>
</feature>
<dbReference type="InterPro" id="IPR003594">
    <property type="entry name" value="HATPase_dom"/>
</dbReference>
<feature type="transmembrane region" description="Helical" evidence="5">
    <location>
        <begin position="25"/>
        <end position="44"/>
    </location>
</feature>
<keyword evidence="5" id="KW-0812">Transmembrane</keyword>
<dbReference type="Pfam" id="PF13188">
    <property type="entry name" value="PAS_8"/>
    <property type="match status" value="2"/>
</dbReference>
<dbReference type="SUPFAM" id="SSF55874">
    <property type="entry name" value="ATPase domain of HSP90 chaperone/DNA topoisomerase II/histidine kinase"/>
    <property type="match status" value="1"/>
</dbReference>
<dbReference type="Gene3D" id="1.10.287.130">
    <property type="match status" value="1"/>
</dbReference>
<dbReference type="InterPro" id="IPR013656">
    <property type="entry name" value="PAS_4"/>
</dbReference>
<evidence type="ECO:0000313" key="10">
    <source>
        <dbReference type="Proteomes" id="UP001424441"/>
    </source>
</evidence>
<dbReference type="InterPro" id="IPR001789">
    <property type="entry name" value="Sig_transdc_resp-reg_receiver"/>
</dbReference>
<dbReference type="NCBIfam" id="NF046020">
    <property type="entry name" value="HisKinCckABruc"/>
    <property type="match status" value="1"/>
</dbReference>
<dbReference type="SMART" id="SM00091">
    <property type="entry name" value="PAS"/>
    <property type="match status" value="3"/>
</dbReference>
<dbReference type="SMART" id="SM00387">
    <property type="entry name" value="HATPase_c"/>
    <property type="match status" value="1"/>
</dbReference>
<reference evidence="10" key="1">
    <citation type="journal article" date="2019" name="Int. J. Syst. Evol. Microbiol.">
        <title>The Global Catalogue of Microorganisms (GCM) 10K type strain sequencing project: providing services to taxonomists for standard genome sequencing and annotation.</title>
        <authorList>
            <consortium name="The Broad Institute Genomics Platform"/>
            <consortium name="The Broad Institute Genome Sequencing Center for Infectious Disease"/>
            <person name="Wu L."/>
            <person name="Ma J."/>
        </authorList>
    </citation>
    <scope>NUCLEOTIDE SEQUENCE [LARGE SCALE GENOMIC DNA]</scope>
    <source>
        <strain evidence="10">JCM 15115</strain>
    </source>
</reference>
<dbReference type="SUPFAM" id="SSF52172">
    <property type="entry name" value="CheY-like"/>
    <property type="match status" value="1"/>
</dbReference>
<dbReference type="GO" id="GO:0005524">
    <property type="term" value="F:ATP binding"/>
    <property type="evidence" value="ECO:0007669"/>
    <property type="project" value="UniProtKB-KW"/>
</dbReference>
<dbReference type="EMBL" id="BAAADE010000010">
    <property type="protein sequence ID" value="GAA0612884.1"/>
    <property type="molecule type" value="Genomic_DNA"/>
</dbReference>
<feature type="domain" description="PAS" evidence="8">
    <location>
        <begin position="92"/>
        <end position="125"/>
    </location>
</feature>
<dbReference type="Pfam" id="PF08448">
    <property type="entry name" value="PAS_4"/>
    <property type="match status" value="1"/>
</dbReference>
<dbReference type="InterPro" id="IPR000014">
    <property type="entry name" value="PAS"/>
</dbReference>
<dbReference type="PROSITE" id="PS50112">
    <property type="entry name" value="PAS"/>
    <property type="match status" value="2"/>
</dbReference>
<dbReference type="PROSITE" id="PS50109">
    <property type="entry name" value="HIS_KIN"/>
    <property type="match status" value="1"/>
</dbReference>
<feature type="transmembrane region" description="Helical" evidence="5">
    <location>
        <begin position="51"/>
        <end position="70"/>
    </location>
</feature>
<evidence type="ECO:0000256" key="3">
    <source>
        <dbReference type="ARBA" id="ARBA00022553"/>
    </source>
</evidence>
<dbReference type="Gene3D" id="3.40.50.2300">
    <property type="match status" value="1"/>
</dbReference>
<comment type="caution">
    <text evidence="9">The sequence shown here is derived from an EMBL/GenBank/DDBJ whole genome shotgun (WGS) entry which is preliminary data.</text>
</comment>
<evidence type="ECO:0000259" key="8">
    <source>
        <dbReference type="PROSITE" id="PS50112"/>
    </source>
</evidence>
<dbReference type="InterPro" id="IPR035965">
    <property type="entry name" value="PAS-like_dom_sf"/>
</dbReference>
<dbReference type="PANTHER" id="PTHR43065:SF42">
    <property type="entry name" value="TWO-COMPONENT SENSOR PPRA"/>
    <property type="match status" value="1"/>
</dbReference>
<dbReference type="PRINTS" id="PR00344">
    <property type="entry name" value="BCTRLSENSOR"/>
</dbReference>
<evidence type="ECO:0000259" key="7">
    <source>
        <dbReference type="PROSITE" id="PS50110"/>
    </source>
</evidence>
<dbReference type="Gene3D" id="3.30.450.20">
    <property type="entry name" value="PAS domain"/>
    <property type="match status" value="2"/>
</dbReference>
<dbReference type="InterPro" id="IPR005467">
    <property type="entry name" value="His_kinase_dom"/>
</dbReference>
<dbReference type="CDD" id="cd00130">
    <property type="entry name" value="PAS"/>
    <property type="match status" value="1"/>
</dbReference>
<dbReference type="PROSITE" id="PS50110">
    <property type="entry name" value="RESPONSE_REGULATORY"/>
    <property type="match status" value="1"/>
</dbReference>
<evidence type="ECO:0000256" key="5">
    <source>
        <dbReference type="SAM" id="Phobius"/>
    </source>
</evidence>
<feature type="domain" description="Response regulatory" evidence="7">
    <location>
        <begin position="742"/>
        <end position="858"/>
    </location>
</feature>
<dbReference type="SMART" id="SM00388">
    <property type="entry name" value="HisKA"/>
    <property type="match status" value="1"/>
</dbReference>
<evidence type="ECO:0000259" key="6">
    <source>
        <dbReference type="PROSITE" id="PS50109"/>
    </source>
</evidence>
<keyword evidence="9" id="KW-0067">ATP-binding</keyword>
<dbReference type="Pfam" id="PF02518">
    <property type="entry name" value="HATPase_c"/>
    <property type="match status" value="1"/>
</dbReference>
<dbReference type="InterPro" id="IPR003661">
    <property type="entry name" value="HisK_dim/P_dom"/>
</dbReference>
<evidence type="ECO:0000256" key="1">
    <source>
        <dbReference type="ARBA" id="ARBA00000085"/>
    </source>
</evidence>
<dbReference type="EC" id="2.7.13.3" evidence="2"/>
<dbReference type="PANTHER" id="PTHR43065">
    <property type="entry name" value="SENSOR HISTIDINE KINASE"/>
    <property type="match status" value="1"/>
</dbReference>
<feature type="domain" description="PAS" evidence="8">
    <location>
        <begin position="229"/>
        <end position="257"/>
    </location>
</feature>
<dbReference type="CDD" id="cd00082">
    <property type="entry name" value="HisKA"/>
    <property type="match status" value="1"/>
</dbReference>
<keyword evidence="5" id="KW-1133">Transmembrane helix</keyword>
<dbReference type="SMART" id="SM00448">
    <property type="entry name" value="REC"/>
    <property type="match status" value="1"/>
</dbReference>
<name>A0ABP3RLP3_9HYPH</name>
<keyword evidence="10" id="KW-1185">Reference proteome</keyword>
<organism evidence="9 10">
    <name type="scientific">Paenochrobactrum glaciei</name>
    <dbReference type="NCBI Taxonomy" id="486407"/>
    <lineage>
        <taxon>Bacteria</taxon>
        <taxon>Pseudomonadati</taxon>
        <taxon>Pseudomonadota</taxon>
        <taxon>Alphaproteobacteria</taxon>
        <taxon>Hyphomicrobiales</taxon>
        <taxon>Brucellaceae</taxon>
        <taxon>Paenochrobactrum</taxon>
    </lineage>
</organism>
<keyword evidence="3 4" id="KW-0597">Phosphoprotein</keyword>
<feature type="modified residue" description="4-aspartylphosphate" evidence="4">
    <location>
        <position position="793"/>
    </location>
</feature>
<dbReference type="InterPro" id="IPR004358">
    <property type="entry name" value="Sig_transdc_His_kin-like_C"/>
</dbReference>
<dbReference type="Gene3D" id="3.30.565.10">
    <property type="entry name" value="Histidine kinase-like ATPase, C-terminal domain"/>
    <property type="match status" value="1"/>
</dbReference>